<reference evidence="2" key="1">
    <citation type="journal article" date="2018" name="Nat. Microbiol.">
        <title>Leveraging single-cell genomics to expand the fungal tree of life.</title>
        <authorList>
            <person name="Ahrendt S.R."/>
            <person name="Quandt C.A."/>
            <person name="Ciobanu D."/>
            <person name="Clum A."/>
            <person name="Salamov A."/>
            <person name="Andreopoulos B."/>
            <person name="Cheng J.F."/>
            <person name="Woyke T."/>
            <person name="Pelin A."/>
            <person name="Henrissat B."/>
            <person name="Reynolds N.K."/>
            <person name="Benny G.L."/>
            <person name="Smith M.E."/>
            <person name="James T.Y."/>
            <person name="Grigoriev I.V."/>
        </authorList>
    </citation>
    <scope>NUCLEOTIDE SEQUENCE [LARGE SCALE GENOMIC DNA]</scope>
    <source>
        <strain evidence="2">Baker2002</strain>
    </source>
</reference>
<evidence type="ECO:0000313" key="2">
    <source>
        <dbReference type="Proteomes" id="UP000268321"/>
    </source>
</evidence>
<name>A0A4P9ZH83_9ASCO</name>
<gene>
    <name evidence="1" type="ORF">METBISCDRAFT_21481</name>
</gene>
<dbReference type="AlphaFoldDB" id="A0A4P9ZH83"/>
<keyword evidence="2" id="KW-1185">Reference proteome</keyword>
<evidence type="ECO:0008006" key="3">
    <source>
        <dbReference type="Google" id="ProtNLM"/>
    </source>
</evidence>
<sequence>MIRLLRRLHTVPETVLSRDRSLLNALLHRFPRPNFPAIVKPLHNPSFNWTLNKRYARLWTRLANEARYEVGLRERAHVIQKFVGDRFPLLLPEAVSILTGYSDMDVWVAAAGERKHMCISQERLRQVGRRFFDLNCSVSVIFSGEYFLAMSPAELEQALMIFAEKDVLVARFMECHSLTTCLIPFRRKRKFYRQDRVQATTADNDANAVGSFYTMLGLLVVKFGAQRVADDFWADKVFGSLSGILKIATEPSFGSI</sequence>
<protein>
    <recommendedName>
        <fullName evidence="3">RNase III domain-containing protein</fullName>
    </recommendedName>
</protein>
<accession>A0A4P9ZH83</accession>
<dbReference type="Proteomes" id="UP000268321">
    <property type="component" value="Unassembled WGS sequence"/>
</dbReference>
<proteinExistence type="predicted"/>
<evidence type="ECO:0000313" key="1">
    <source>
        <dbReference type="EMBL" id="RKP32497.1"/>
    </source>
</evidence>
<dbReference type="EMBL" id="ML004431">
    <property type="protein sequence ID" value="RKP32497.1"/>
    <property type="molecule type" value="Genomic_DNA"/>
</dbReference>
<dbReference type="OrthoDB" id="4014468at2759"/>
<organism evidence="1 2">
    <name type="scientific">Metschnikowia bicuspidata</name>
    <dbReference type="NCBI Taxonomy" id="27322"/>
    <lineage>
        <taxon>Eukaryota</taxon>
        <taxon>Fungi</taxon>
        <taxon>Dikarya</taxon>
        <taxon>Ascomycota</taxon>
        <taxon>Saccharomycotina</taxon>
        <taxon>Pichiomycetes</taxon>
        <taxon>Metschnikowiaceae</taxon>
        <taxon>Metschnikowia</taxon>
    </lineage>
</organism>